<evidence type="ECO:0000256" key="1">
    <source>
        <dbReference type="SAM" id="MobiDB-lite"/>
    </source>
</evidence>
<dbReference type="Proteomes" id="UP000318437">
    <property type="component" value="Unassembled WGS sequence"/>
</dbReference>
<reference evidence="2 3" key="1">
    <citation type="submission" date="2019-02" db="EMBL/GenBank/DDBJ databases">
        <title>Deep-cultivation of Planctomycetes and their phenomic and genomic characterization uncovers novel biology.</title>
        <authorList>
            <person name="Wiegand S."/>
            <person name="Jogler M."/>
            <person name="Boedeker C."/>
            <person name="Pinto D."/>
            <person name="Vollmers J."/>
            <person name="Rivas-Marin E."/>
            <person name="Kohn T."/>
            <person name="Peeters S.H."/>
            <person name="Heuer A."/>
            <person name="Rast P."/>
            <person name="Oberbeckmann S."/>
            <person name="Bunk B."/>
            <person name="Jeske O."/>
            <person name="Meyerdierks A."/>
            <person name="Storesund J.E."/>
            <person name="Kallscheuer N."/>
            <person name="Luecker S."/>
            <person name="Lage O.M."/>
            <person name="Pohl T."/>
            <person name="Merkel B.J."/>
            <person name="Hornburger P."/>
            <person name="Mueller R.-W."/>
            <person name="Bruemmer F."/>
            <person name="Labrenz M."/>
            <person name="Spormann A.M."/>
            <person name="Op Den Camp H."/>
            <person name="Overmann J."/>
            <person name="Amann R."/>
            <person name="Jetten M.S.M."/>
            <person name="Mascher T."/>
            <person name="Medema M.H."/>
            <person name="Devos D.P."/>
            <person name="Kaster A.-K."/>
            <person name="Ovreas L."/>
            <person name="Rohde M."/>
            <person name="Galperin M.Y."/>
            <person name="Jogler C."/>
        </authorList>
    </citation>
    <scope>NUCLEOTIDE SEQUENCE [LARGE SCALE GENOMIC DNA]</scope>
    <source>
        <strain evidence="2 3">Pla144</strain>
    </source>
</reference>
<keyword evidence="3" id="KW-1185">Reference proteome</keyword>
<evidence type="ECO:0000313" key="2">
    <source>
        <dbReference type="EMBL" id="TWU27307.1"/>
    </source>
</evidence>
<proteinExistence type="predicted"/>
<feature type="region of interest" description="Disordered" evidence="1">
    <location>
        <begin position="1"/>
        <end position="20"/>
    </location>
</feature>
<gene>
    <name evidence="2" type="ORF">Pla144_20790</name>
</gene>
<dbReference type="AlphaFoldDB" id="A0A5C6CUX8"/>
<dbReference type="EMBL" id="SJPS01000003">
    <property type="protein sequence ID" value="TWU27307.1"/>
    <property type="molecule type" value="Genomic_DNA"/>
</dbReference>
<name>A0A5C6CUX8_9BACT</name>
<organism evidence="2 3">
    <name type="scientific">Bythopirellula polymerisocia</name>
    <dbReference type="NCBI Taxonomy" id="2528003"/>
    <lineage>
        <taxon>Bacteria</taxon>
        <taxon>Pseudomonadati</taxon>
        <taxon>Planctomycetota</taxon>
        <taxon>Planctomycetia</taxon>
        <taxon>Pirellulales</taxon>
        <taxon>Lacipirellulaceae</taxon>
        <taxon>Bythopirellula</taxon>
    </lineage>
</organism>
<accession>A0A5C6CUX8</accession>
<comment type="caution">
    <text evidence="2">The sequence shown here is derived from an EMBL/GenBank/DDBJ whole genome shotgun (WGS) entry which is preliminary data.</text>
</comment>
<feature type="compositionally biased region" description="Basic and acidic residues" evidence="1">
    <location>
        <begin position="1"/>
        <end position="15"/>
    </location>
</feature>
<evidence type="ECO:0000313" key="3">
    <source>
        <dbReference type="Proteomes" id="UP000318437"/>
    </source>
</evidence>
<sequence>MREGRLFPATRRSDSKSASTHQEVLDIGAAVVQTPIVKELRVFTWFEAAPRTKKILLSPGTRVENLFALN</sequence>
<protein>
    <submittedName>
        <fullName evidence="2">Uncharacterized protein</fullName>
    </submittedName>
</protein>